<feature type="transmembrane region" description="Helical" evidence="1">
    <location>
        <begin position="103"/>
        <end position="123"/>
    </location>
</feature>
<keyword evidence="1" id="KW-0472">Membrane</keyword>
<organism evidence="2 3">
    <name type="scientific">Candidatus Yanofskybacteria bacterium RIFCSPHIGHO2_01_FULL_45_42</name>
    <dbReference type="NCBI Taxonomy" id="1802671"/>
    <lineage>
        <taxon>Bacteria</taxon>
        <taxon>Candidatus Yanofskyibacteriota</taxon>
    </lineage>
</organism>
<comment type="caution">
    <text evidence="2">The sequence shown here is derived from an EMBL/GenBank/DDBJ whole genome shotgun (WGS) entry which is preliminary data.</text>
</comment>
<evidence type="ECO:0000256" key="1">
    <source>
        <dbReference type="SAM" id="Phobius"/>
    </source>
</evidence>
<evidence type="ECO:0008006" key="4">
    <source>
        <dbReference type="Google" id="ProtNLM"/>
    </source>
</evidence>
<dbReference type="Proteomes" id="UP000178023">
    <property type="component" value="Unassembled WGS sequence"/>
</dbReference>
<feature type="transmembrane region" description="Helical" evidence="1">
    <location>
        <begin position="38"/>
        <end position="57"/>
    </location>
</feature>
<gene>
    <name evidence="2" type="ORF">A2750_03315</name>
</gene>
<keyword evidence="1" id="KW-1133">Transmembrane helix</keyword>
<protein>
    <recommendedName>
        <fullName evidence="4">EamA domain-containing protein</fullName>
    </recommendedName>
</protein>
<dbReference type="AlphaFoldDB" id="A0A1F8F1B4"/>
<proteinExistence type="predicted"/>
<sequence>MSGVTGSVLWLALFVAILVGIGAPLVRISVQTGISSKDYIMINYVIGIILTALMLGGRGQPLFSSIAHTPKGAAIAVVATLILNLSFITTVKGLHLPQGYVSVFYMITSSSVIISSMIGLLFLGESGKINLLSWFIGTAMILSGAFLIINSLKH</sequence>
<accession>A0A1F8F1B4</accession>
<evidence type="ECO:0000313" key="3">
    <source>
        <dbReference type="Proteomes" id="UP000178023"/>
    </source>
</evidence>
<dbReference type="EMBL" id="MGJL01000032">
    <property type="protein sequence ID" value="OGN06931.1"/>
    <property type="molecule type" value="Genomic_DNA"/>
</dbReference>
<reference evidence="2 3" key="1">
    <citation type="journal article" date="2016" name="Nat. Commun.">
        <title>Thousands of microbial genomes shed light on interconnected biogeochemical processes in an aquifer system.</title>
        <authorList>
            <person name="Anantharaman K."/>
            <person name="Brown C.T."/>
            <person name="Hug L.A."/>
            <person name="Sharon I."/>
            <person name="Castelle C.J."/>
            <person name="Probst A.J."/>
            <person name="Thomas B.C."/>
            <person name="Singh A."/>
            <person name="Wilkins M.J."/>
            <person name="Karaoz U."/>
            <person name="Brodie E.L."/>
            <person name="Williams K.H."/>
            <person name="Hubbard S.S."/>
            <person name="Banfield J.F."/>
        </authorList>
    </citation>
    <scope>NUCLEOTIDE SEQUENCE [LARGE SCALE GENOMIC DNA]</scope>
</reference>
<feature type="transmembrane region" description="Helical" evidence="1">
    <location>
        <begin position="6"/>
        <end position="26"/>
    </location>
</feature>
<name>A0A1F8F1B4_9BACT</name>
<feature type="transmembrane region" description="Helical" evidence="1">
    <location>
        <begin position="72"/>
        <end position="91"/>
    </location>
</feature>
<feature type="transmembrane region" description="Helical" evidence="1">
    <location>
        <begin position="129"/>
        <end position="149"/>
    </location>
</feature>
<keyword evidence="1" id="KW-0812">Transmembrane</keyword>
<evidence type="ECO:0000313" key="2">
    <source>
        <dbReference type="EMBL" id="OGN06931.1"/>
    </source>
</evidence>